<keyword evidence="2" id="KW-1185">Reference proteome</keyword>
<gene>
    <name evidence="1" type="ORF">SAMN02746098_00247</name>
</gene>
<dbReference type="AlphaFoldDB" id="A0A1M5QGH4"/>
<accession>A0A1M5QGH4</accession>
<evidence type="ECO:0000313" key="1">
    <source>
        <dbReference type="EMBL" id="SHH12951.1"/>
    </source>
</evidence>
<dbReference type="OrthoDB" id="1766987at2"/>
<dbReference type="EMBL" id="FQXJ01000003">
    <property type="protein sequence ID" value="SHH12951.1"/>
    <property type="molecule type" value="Genomic_DNA"/>
</dbReference>
<evidence type="ECO:0000313" key="2">
    <source>
        <dbReference type="Proteomes" id="UP000183954"/>
    </source>
</evidence>
<name>A0A1M5QGH4_9FIRM</name>
<dbReference type="STRING" id="1121420.SAMN02746098_00247"/>
<dbReference type="RefSeq" id="WP_073027237.1">
    <property type="nucleotide sequence ID" value="NZ_FQXJ01000003.1"/>
</dbReference>
<organism evidence="1 2">
    <name type="scientific">Desulfosporosinus lacus DSM 15449</name>
    <dbReference type="NCBI Taxonomy" id="1121420"/>
    <lineage>
        <taxon>Bacteria</taxon>
        <taxon>Bacillati</taxon>
        <taxon>Bacillota</taxon>
        <taxon>Clostridia</taxon>
        <taxon>Eubacteriales</taxon>
        <taxon>Desulfitobacteriaceae</taxon>
        <taxon>Desulfosporosinus</taxon>
    </lineage>
</organism>
<reference evidence="2" key="1">
    <citation type="submission" date="2016-11" db="EMBL/GenBank/DDBJ databases">
        <authorList>
            <person name="Varghese N."/>
            <person name="Submissions S."/>
        </authorList>
    </citation>
    <scope>NUCLEOTIDE SEQUENCE [LARGE SCALE GENOMIC DNA]</scope>
    <source>
        <strain evidence="2">DSM 15449</strain>
    </source>
</reference>
<proteinExistence type="predicted"/>
<sequence length="64" mass="7627">MEETFAVKPVGVKYICDSCKKGEMLPTENIRMFEKHLEYTHRCNKCGFEKDFTEKYPLIRYAQT</sequence>
<protein>
    <submittedName>
        <fullName evidence="1">Uncharacterized protein</fullName>
    </submittedName>
</protein>
<dbReference type="Proteomes" id="UP000183954">
    <property type="component" value="Unassembled WGS sequence"/>
</dbReference>